<dbReference type="Proteomes" id="UP001327027">
    <property type="component" value="Unassembled WGS sequence"/>
</dbReference>
<sequence length="175" mass="20554">MNSEIVFKECSKNDIDSLVKVSQKFYPEHYTHIWKNNDPSYYINLSFTKTAFCKDFNIPNILYFLIEKDKSTLGLLKIRRDEEIQGFSKTNALQLEKIYLLKQSTGLGIGKKGIEFTKDYARSLNKKIIWLDVMTTSPALTFYQKNGFKTISTYDLDYPGLKDRYREMQRMVLPI</sequence>
<dbReference type="PROSITE" id="PS51186">
    <property type="entry name" value="GNAT"/>
    <property type="match status" value="1"/>
</dbReference>
<proteinExistence type="predicted"/>
<name>A0ABU5ZYG6_9FLAO</name>
<evidence type="ECO:0000313" key="2">
    <source>
        <dbReference type="EMBL" id="MEB3346943.1"/>
    </source>
</evidence>
<dbReference type="CDD" id="cd04301">
    <property type="entry name" value="NAT_SF"/>
    <property type="match status" value="1"/>
</dbReference>
<organism evidence="2 3">
    <name type="scientific">Aquimarina gracilis</name>
    <dbReference type="NCBI Taxonomy" id="874422"/>
    <lineage>
        <taxon>Bacteria</taxon>
        <taxon>Pseudomonadati</taxon>
        <taxon>Bacteroidota</taxon>
        <taxon>Flavobacteriia</taxon>
        <taxon>Flavobacteriales</taxon>
        <taxon>Flavobacteriaceae</taxon>
        <taxon>Aquimarina</taxon>
    </lineage>
</organism>
<dbReference type="Pfam" id="PF00583">
    <property type="entry name" value="Acetyltransf_1"/>
    <property type="match status" value="1"/>
</dbReference>
<dbReference type="RefSeq" id="WP_324180965.1">
    <property type="nucleotide sequence ID" value="NZ_BAABAW010000020.1"/>
</dbReference>
<dbReference type="SUPFAM" id="SSF55729">
    <property type="entry name" value="Acyl-CoA N-acyltransferases (Nat)"/>
    <property type="match status" value="1"/>
</dbReference>
<reference evidence="2 3" key="1">
    <citation type="journal article" date="2013" name="Int. J. Syst. Evol. Microbiol.">
        <title>Aquimarina gracilis sp. nov., isolated from the gut microflora of a mussel, Mytilus coruscus, and emended description of Aquimarina spongiae.</title>
        <authorList>
            <person name="Park S.C."/>
            <person name="Choe H.N."/>
            <person name="Baik K.S."/>
            <person name="Seong C.N."/>
        </authorList>
    </citation>
    <scope>NUCLEOTIDE SEQUENCE [LARGE SCALE GENOMIC DNA]</scope>
    <source>
        <strain evidence="2 3">PSC32</strain>
    </source>
</reference>
<dbReference type="EMBL" id="JAYKLX010000007">
    <property type="protein sequence ID" value="MEB3346943.1"/>
    <property type="molecule type" value="Genomic_DNA"/>
</dbReference>
<dbReference type="InterPro" id="IPR016181">
    <property type="entry name" value="Acyl_CoA_acyltransferase"/>
</dbReference>
<evidence type="ECO:0000313" key="3">
    <source>
        <dbReference type="Proteomes" id="UP001327027"/>
    </source>
</evidence>
<comment type="caution">
    <text evidence="2">The sequence shown here is derived from an EMBL/GenBank/DDBJ whole genome shotgun (WGS) entry which is preliminary data.</text>
</comment>
<dbReference type="InterPro" id="IPR000182">
    <property type="entry name" value="GNAT_dom"/>
</dbReference>
<protein>
    <submittedName>
        <fullName evidence="2">GNAT family N-acetyltransferase</fullName>
    </submittedName>
</protein>
<evidence type="ECO:0000259" key="1">
    <source>
        <dbReference type="PROSITE" id="PS51186"/>
    </source>
</evidence>
<keyword evidence="3" id="KW-1185">Reference proteome</keyword>
<feature type="domain" description="N-acetyltransferase" evidence="1">
    <location>
        <begin position="5"/>
        <end position="175"/>
    </location>
</feature>
<gene>
    <name evidence="2" type="ORF">U6A24_15825</name>
</gene>
<accession>A0ABU5ZYG6</accession>
<dbReference type="Gene3D" id="3.40.630.30">
    <property type="match status" value="1"/>
</dbReference>